<dbReference type="InterPro" id="IPR051897">
    <property type="entry name" value="PG-associated_BURP"/>
</dbReference>
<dbReference type="PROSITE" id="PS51277">
    <property type="entry name" value="BURP"/>
    <property type="match status" value="1"/>
</dbReference>
<reference evidence="8 9" key="1">
    <citation type="journal article" date="2012" name="Nat. Biotechnol.">
        <title>Draft genome sequence of pigeonpea (Cajanus cajan), an orphan legume crop of resource-poor farmers.</title>
        <authorList>
            <person name="Varshney R.K."/>
            <person name="Chen W."/>
            <person name="Li Y."/>
            <person name="Bharti A.K."/>
            <person name="Saxena R.K."/>
            <person name="Schlueter J.A."/>
            <person name="Donoghue M.T."/>
            <person name="Azam S."/>
            <person name="Fan G."/>
            <person name="Whaley A.M."/>
            <person name="Farmer A.D."/>
            <person name="Sheridan J."/>
            <person name="Iwata A."/>
            <person name="Tuteja R."/>
            <person name="Penmetsa R.V."/>
            <person name="Wu W."/>
            <person name="Upadhyaya H.D."/>
            <person name="Yang S.P."/>
            <person name="Shah T."/>
            <person name="Saxena K.B."/>
            <person name="Michael T."/>
            <person name="McCombie W.R."/>
            <person name="Yang B."/>
            <person name="Zhang G."/>
            <person name="Yang H."/>
            <person name="Wang J."/>
            <person name="Spillane C."/>
            <person name="Cook D.R."/>
            <person name="May G.D."/>
            <person name="Xu X."/>
            <person name="Jackson S.A."/>
        </authorList>
    </citation>
    <scope>NUCLEOTIDE SEQUENCE [LARGE SCALE GENOMIC DNA]</scope>
    <source>
        <strain evidence="9">cv. Asha</strain>
    </source>
</reference>
<sequence>MDTFIGYTKGAQGYHKVGFIVNTKITFKDYSKNDVSFSTYNTSFFVKGNLVKIFLGELDKFFCKKMLKEGTVMLMPNKGINCHKGHFLPLSILTKLPFSSLKVEELKPKFKVYKNSDSLGKCVRAPSVGETKHYVCFVEDMIDFATSLLARNVAFWITENVNMSNKNVLVGQVKGMYRGKVTQFISCHQSLFPYLLYYYHIVPKVQVHKANILGPKSKAKINHNVAIFNLYTPA</sequence>
<evidence type="ECO:0000256" key="1">
    <source>
        <dbReference type="ARBA" id="ARBA00004191"/>
    </source>
</evidence>
<keyword evidence="6" id="KW-0325">Glycoprotein</keyword>
<dbReference type="OMA" id="PRSTHIC"/>
<organism evidence="8 9">
    <name type="scientific">Cajanus cajan</name>
    <name type="common">Pigeon pea</name>
    <name type="synonym">Cajanus indicus</name>
    <dbReference type="NCBI Taxonomy" id="3821"/>
    <lineage>
        <taxon>Eukaryota</taxon>
        <taxon>Viridiplantae</taxon>
        <taxon>Streptophyta</taxon>
        <taxon>Embryophyta</taxon>
        <taxon>Tracheophyta</taxon>
        <taxon>Spermatophyta</taxon>
        <taxon>Magnoliopsida</taxon>
        <taxon>eudicotyledons</taxon>
        <taxon>Gunneridae</taxon>
        <taxon>Pentapetalae</taxon>
        <taxon>rosids</taxon>
        <taxon>fabids</taxon>
        <taxon>Fabales</taxon>
        <taxon>Fabaceae</taxon>
        <taxon>Papilionoideae</taxon>
        <taxon>50 kb inversion clade</taxon>
        <taxon>NPAAA clade</taxon>
        <taxon>indigoferoid/millettioid clade</taxon>
        <taxon>Phaseoleae</taxon>
        <taxon>Cajanus</taxon>
    </lineage>
</organism>
<dbReference type="GO" id="GO:0048046">
    <property type="term" value="C:apoplast"/>
    <property type="evidence" value="ECO:0007669"/>
    <property type="project" value="UniProtKB-SubCell"/>
</dbReference>
<keyword evidence="5" id="KW-0732">Signal</keyword>
<evidence type="ECO:0000313" key="8">
    <source>
        <dbReference type="EMBL" id="KYP54892.1"/>
    </source>
</evidence>
<keyword evidence="3" id="KW-0134">Cell wall</keyword>
<dbReference type="STRING" id="3821.A0A151SJB5"/>
<accession>A0A151SJB5</accession>
<keyword evidence="4" id="KW-0052">Apoplast</keyword>
<evidence type="ECO:0000256" key="6">
    <source>
        <dbReference type="ARBA" id="ARBA00023180"/>
    </source>
</evidence>
<evidence type="ECO:0000259" key="7">
    <source>
        <dbReference type="PROSITE" id="PS51277"/>
    </source>
</evidence>
<comment type="subcellular location">
    <subcellularLocation>
        <location evidence="1">Secreted</location>
        <location evidence="1">Cell wall</location>
    </subcellularLocation>
    <subcellularLocation>
        <location evidence="2">Secreted</location>
        <location evidence="2">Extracellular space</location>
        <location evidence="2">Apoplast</location>
    </subcellularLocation>
</comment>
<keyword evidence="9" id="KW-1185">Reference proteome</keyword>
<evidence type="ECO:0000256" key="4">
    <source>
        <dbReference type="ARBA" id="ARBA00022523"/>
    </source>
</evidence>
<dbReference type="PANTHER" id="PTHR31458">
    <property type="entry name" value="POLYGALACTURONASE 1 BETA-LIKE PROTEIN 2"/>
    <property type="match status" value="1"/>
</dbReference>
<dbReference type="Proteomes" id="UP000075243">
    <property type="component" value="Chromosome 11"/>
</dbReference>
<evidence type="ECO:0000256" key="3">
    <source>
        <dbReference type="ARBA" id="ARBA00022512"/>
    </source>
</evidence>
<dbReference type="EMBL" id="CM003613">
    <property type="protein sequence ID" value="KYP54892.1"/>
    <property type="molecule type" value="Genomic_DNA"/>
</dbReference>
<dbReference type="Pfam" id="PF03181">
    <property type="entry name" value="BURP"/>
    <property type="match status" value="1"/>
</dbReference>
<evidence type="ECO:0000256" key="5">
    <source>
        <dbReference type="ARBA" id="ARBA00022729"/>
    </source>
</evidence>
<dbReference type="PANTHER" id="PTHR31458:SF2">
    <property type="entry name" value="POLYGALACTURONASE 1 BETA-LIKE PROTEIN 2"/>
    <property type="match status" value="1"/>
</dbReference>
<keyword evidence="3" id="KW-0964">Secreted</keyword>
<dbReference type="SMART" id="SM01045">
    <property type="entry name" value="BURP"/>
    <property type="match status" value="1"/>
</dbReference>
<name>A0A151SJB5_CAJCA</name>
<feature type="domain" description="BURP" evidence="7">
    <location>
        <begin position="61"/>
        <end position="234"/>
    </location>
</feature>
<gene>
    <name evidence="8" type="ORF">KK1_001092</name>
</gene>
<evidence type="ECO:0000313" key="9">
    <source>
        <dbReference type="Proteomes" id="UP000075243"/>
    </source>
</evidence>
<protein>
    <submittedName>
        <fullName evidence="8">Polygalacturonase non-catalytic subunit JP630 family</fullName>
    </submittedName>
</protein>
<dbReference type="AlphaFoldDB" id="A0A151SJB5"/>
<evidence type="ECO:0000256" key="2">
    <source>
        <dbReference type="ARBA" id="ARBA00004271"/>
    </source>
</evidence>
<dbReference type="Gramene" id="C.cajan_01064.t">
    <property type="protein sequence ID" value="C.cajan_01064.t"/>
    <property type="gene ID" value="C.cajan_01064"/>
</dbReference>
<proteinExistence type="predicted"/>
<dbReference type="InterPro" id="IPR004873">
    <property type="entry name" value="BURP_dom"/>
</dbReference>